<keyword evidence="3" id="KW-0378">Hydrolase</keyword>
<evidence type="ECO:0000313" key="5">
    <source>
        <dbReference type="EMBL" id="RIW38429.1"/>
    </source>
</evidence>
<keyword evidence="4" id="KW-0720">Serine protease</keyword>
<evidence type="ECO:0000256" key="1">
    <source>
        <dbReference type="ARBA" id="ARBA00006534"/>
    </source>
</evidence>
<dbReference type="Proteomes" id="UP000265801">
    <property type="component" value="Unassembled WGS sequence"/>
</dbReference>
<dbReference type="CDD" id="cd03146">
    <property type="entry name" value="GAT1_Peptidase_E"/>
    <property type="match status" value="1"/>
</dbReference>
<dbReference type="AlphaFoldDB" id="A0A3A1R5K2"/>
<evidence type="ECO:0000256" key="2">
    <source>
        <dbReference type="ARBA" id="ARBA00022670"/>
    </source>
</evidence>
<name>A0A3A1R5K2_9BACI</name>
<dbReference type="PANTHER" id="PTHR20842:SF0">
    <property type="entry name" value="ALPHA-ASPARTYL DIPEPTIDASE"/>
    <property type="match status" value="1"/>
</dbReference>
<organism evidence="5 6">
    <name type="scientific">Bacillus salacetis</name>
    <dbReference type="NCBI Taxonomy" id="2315464"/>
    <lineage>
        <taxon>Bacteria</taxon>
        <taxon>Bacillati</taxon>
        <taxon>Bacillota</taxon>
        <taxon>Bacilli</taxon>
        <taxon>Bacillales</taxon>
        <taxon>Bacillaceae</taxon>
        <taxon>Bacillus</taxon>
    </lineage>
</organism>
<keyword evidence="6" id="KW-1185">Reference proteome</keyword>
<accession>A0A3A1R5K2</accession>
<dbReference type="InterPro" id="IPR005320">
    <property type="entry name" value="Peptidase_S51"/>
</dbReference>
<dbReference type="Pfam" id="PF03575">
    <property type="entry name" value="Peptidase_S51"/>
    <property type="match status" value="1"/>
</dbReference>
<evidence type="ECO:0000313" key="6">
    <source>
        <dbReference type="Proteomes" id="UP000265801"/>
    </source>
</evidence>
<sequence length="238" mass="26159">MDQIIALGGGGFSMEPGNDLLDTYILDQASSDEPKICFLATASGDAEGYIDRFYEFFKRKNCIPSHLSLFKPHTRDLERFLLAQDIIYAGGGNTKNLLILWKEWGMDKILHKALEQGIVLAGLSAGSICWFEEGVTDSYGDGLEPLTALGFLNGSHCPHYDGELERRPSYKAFIADSVLKPGYAADDGAALHFIDGKLERVVCSRPHAAAYFVKEQNGQAVESKLDTIFLGQEEQKGS</sequence>
<dbReference type="EMBL" id="QXIR01000002">
    <property type="protein sequence ID" value="RIW38429.1"/>
    <property type="molecule type" value="Genomic_DNA"/>
</dbReference>
<dbReference type="Gene3D" id="3.40.50.880">
    <property type="match status" value="1"/>
</dbReference>
<dbReference type="GO" id="GO:0008236">
    <property type="term" value="F:serine-type peptidase activity"/>
    <property type="evidence" value="ECO:0007669"/>
    <property type="project" value="UniProtKB-KW"/>
</dbReference>
<dbReference type="InterPro" id="IPR029062">
    <property type="entry name" value="Class_I_gatase-like"/>
</dbReference>
<dbReference type="GO" id="GO:0006508">
    <property type="term" value="P:proteolysis"/>
    <property type="evidence" value="ECO:0007669"/>
    <property type="project" value="UniProtKB-KW"/>
</dbReference>
<reference evidence="5 6" key="1">
    <citation type="submission" date="2018-09" db="EMBL/GenBank/DDBJ databases">
        <title>Bacillus saliacetes sp. nov., isolated from Thai shrimp paste (Ka-pi).</title>
        <authorList>
            <person name="Daroonpunt R."/>
            <person name="Tanasupawat S."/>
            <person name="Yiamsombut S."/>
        </authorList>
    </citation>
    <scope>NUCLEOTIDE SEQUENCE [LARGE SCALE GENOMIC DNA]</scope>
    <source>
        <strain evidence="5 6">SKP7-4</strain>
    </source>
</reference>
<dbReference type="SUPFAM" id="SSF52317">
    <property type="entry name" value="Class I glutamine amidotransferase-like"/>
    <property type="match status" value="1"/>
</dbReference>
<dbReference type="PANTHER" id="PTHR20842">
    <property type="entry name" value="PROTEASE S51 ALPHA-ASPARTYL DIPEPTIDASE"/>
    <property type="match status" value="1"/>
</dbReference>
<dbReference type="OrthoDB" id="9778515at2"/>
<comment type="caution">
    <text evidence="5">The sequence shown here is derived from an EMBL/GenBank/DDBJ whole genome shotgun (WGS) entry which is preliminary data.</text>
</comment>
<evidence type="ECO:0000256" key="4">
    <source>
        <dbReference type="ARBA" id="ARBA00022825"/>
    </source>
</evidence>
<gene>
    <name evidence="5" type="ORF">D3H55_02520</name>
</gene>
<evidence type="ECO:0000256" key="3">
    <source>
        <dbReference type="ARBA" id="ARBA00022801"/>
    </source>
</evidence>
<protein>
    <submittedName>
        <fullName evidence="5">Peptidase E</fullName>
    </submittedName>
</protein>
<dbReference type="RefSeq" id="WP_119545327.1">
    <property type="nucleotide sequence ID" value="NZ_QXIR01000002.1"/>
</dbReference>
<comment type="similarity">
    <text evidence="1">Belongs to the peptidase S51 family.</text>
</comment>
<keyword evidence="2" id="KW-0645">Protease</keyword>
<proteinExistence type="inferred from homology"/>